<gene>
    <name evidence="2" type="ORF">MKP09_01830</name>
</gene>
<reference evidence="2 3" key="1">
    <citation type="submission" date="2022-02" db="EMBL/GenBank/DDBJ databases">
        <authorList>
            <person name="Min J."/>
        </authorList>
    </citation>
    <scope>NUCLEOTIDE SEQUENCE [LARGE SCALE GENOMIC DNA]</scope>
    <source>
        <strain evidence="2 3">GR10-1</strain>
    </source>
</reference>
<dbReference type="InterPro" id="IPR055575">
    <property type="entry name" value="DUF7151"/>
</dbReference>
<dbReference type="Pfam" id="PF23657">
    <property type="entry name" value="DUF7151"/>
    <property type="match status" value="1"/>
</dbReference>
<organism evidence="2 3">
    <name type="scientific">Niabella ginsengisoli</name>
    <dbReference type="NCBI Taxonomy" id="522298"/>
    <lineage>
        <taxon>Bacteria</taxon>
        <taxon>Pseudomonadati</taxon>
        <taxon>Bacteroidota</taxon>
        <taxon>Chitinophagia</taxon>
        <taxon>Chitinophagales</taxon>
        <taxon>Chitinophagaceae</taxon>
        <taxon>Niabella</taxon>
    </lineage>
</organism>
<evidence type="ECO:0000313" key="2">
    <source>
        <dbReference type="EMBL" id="MCH5596750.1"/>
    </source>
</evidence>
<evidence type="ECO:0000313" key="3">
    <source>
        <dbReference type="Proteomes" id="UP001202248"/>
    </source>
</evidence>
<keyword evidence="3" id="KW-1185">Reference proteome</keyword>
<dbReference type="Proteomes" id="UP001202248">
    <property type="component" value="Unassembled WGS sequence"/>
</dbReference>
<proteinExistence type="predicted"/>
<accession>A0ABS9SEI2</accession>
<name>A0ABS9SEI2_9BACT</name>
<comment type="caution">
    <text evidence="2">The sequence shown here is derived from an EMBL/GenBank/DDBJ whole genome shotgun (WGS) entry which is preliminary data.</text>
</comment>
<feature type="domain" description="DUF7151" evidence="1">
    <location>
        <begin position="2"/>
        <end position="43"/>
    </location>
</feature>
<dbReference type="EMBL" id="JAKWBL010000001">
    <property type="protein sequence ID" value="MCH5596750.1"/>
    <property type="molecule type" value="Genomic_DNA"/>
</dbReference>
<evidence type="ECO:0000259" key="1">
    <source>
        <dbReference type="Pfam" id="PF23657"/>
    </source>
</evidence>
<sequence length="142" mass="14985">MSVAVEPIGANCAGGGNRINYGMDLNRNSILDNNEITTTTYMCNANRVYASVVSQAGTAAPIGIPIINNLDVTITWTRTGLGVYRGTISKSLNLQKTIALSNNTGLTATLQNATTILLENRCAVNTFCDGFVNVTVGLLVVD</sequence>
<protein>
    <recommendedName>
        <fullName evidence="1">DUF7151 domain-containing protein</fullName>
    </recommendedName>
</protein>
<dbReference type="RefSeq" id="WP_240826169.1">
    <property type="nucleotide sequence ID" value="NZ_JAKWBL010000001.1"/>
</dbReference>